<reference evidence="1 2" key="1">
    <citation type="submission" date="2018-07" db="EMBL/GenBank/DDBJ databases">
        <title>Section-level genome sequencing of Aspergillus section Nigri to investigate inter- and intra-species variation.</title>
        <authorList>
            <consortium name="DOE Joint Genome Institute"/>
            <person name="Vesth T.C."/>
            <person name="Nybo J.L."/>
            <person name="Theobald S."/>
            <person name="Frisvad J.C."/>
            <person name="Larsen T.O."/>
            <person name="Nielsen K.F."/>
            <person name="Hoof J.B."/>
            <person name="Brandl J."/>
            <person name="Salamov A."/>
            <person name="Riley R."/>
            <person name="Gladden J.M."/>
            <person name="Phatale P."/>
            <person name="Nielsen M.T."/>
            <person name="Lyhne E.K."/>
            <person name="Kogle M.E."/>
            <person name="Strasser K."/>
            <person name="McDonnell E."/>
            <person name="Barry K."/>
            <person name="Clum A."/>
            <person name="Chen C."/>
            <person name="Nolan M."/>
            <person name="Sandor L."/>
            <person name="Kuo A."/>
            <person name="Lipzen A."/>
            <person name="Hainaut M."/>
            <person name="Drula E."/>
            <person name="Tsang A."/>
            <person name="Magnuson J.K."/>
            <person name="Henrissat B."/>
            <person name="Wiebenga A."/>
            <person name="Simmons B.A."/>
            <person name="Makela M.R."/>
            <person name="De vries R.P."/>
            <person name="Grigoriev I.V."/>
            <person name="Mortensen U.H."/>
            <person name="Baker S.E."/>
            <person name="Andersen M.R."/>
        </authorList>
    </citation>
    <scope>NUCLEOTIDE SEQUENCE [LARGE SCALE GENOMIC DNA]</scope>
    <source>
        <strain evidence="1 2">ATCC 13496</strain>
    </source>
</reference>
<evidence type="ECO:0000313" key="1">
    <source>
        <dbReference type="EMBL" id="RDH17902.1"/>
    </source>
</evidence>
<protein>
    <submittedName>
        <fullName evidence="1">Uncharacterized protein</fullName>
    </submittedName>
</protein>
<proteinExistence type="predicted"/>
<evidence type="ECO:0000313" key="2">
    <source>
        <dbReference type="Proteomes" id="UP000253845"/>
    </source>
</evidence>
<sequence length="105" mass="12073">MKTQNSAPLYACFSHLVLPMSFGIYYDPKKVNYGSQRRTLGDGNYSYRFIDRHMRQKLLNLVEKTSDLAGFGNIQLPKKSSQILLTLMLESRITSPQFDIVTLHD</sequence>
<name>A0A370BWU9_ASPNG</name>
<dbReference type="Proteomes" id="UP000253845">
    <property type="component" value="Unassembled WGS sequence"/>
</dbReference>
<dbReference type="VEuPathDB" id="FungiDB:M747DRAFT_333309"/>
<accession>A0A370BWU9</accession>
<dbReference type="EMBL" id="KZ851927">
    <property type="protein sequence ID" value="RDH17902.1"/>
    <property type="molecule type" value="Genomic_DNA"/>
</dbReference>
<dbReference type="AlphaFoldDB" id="A0A370BWU9"/>
<organism evidence="1 2">
    <name type="scientific">Aspergillus niger ATCC 13496</name>
    <dbReference type="NCBI Taxonomy" id="1353008"/>
    <lineage>
        <taxon>Eukaryota</taxon>
        <taxon>Fungi</taxon>
        <taxon>Dikarya</taxon>
        <taxon>Ascomycota</taxon>
        <taxon>Pezizomycotina</taxon>
        <taxon>Eurotiomycetes</taxon>
        <taxon>Eurotiomycetidae</taxon>
        <taxon>Eurotiales</taxon>
        <taxon>Aspergillaceae</taxon>
        <taxon>Aspergillus</taxon>
        <taxon>Aspergillus subgen. Circumdati</taxon>
    </lineage>
</organism>
<gene>
    <name evidence="1" type="ORF">M747DRAFT_333309</name>
</gene>